<sequence>MKRSFLAFAAALLAVGCSAKSRTFSGEEPQGGGGNGGGSRNDGGGDAGTGGRNDGGGDAGTGGGPLCAGVDCSHLDGRCMRGVCIEGECFAEPRRAGTECAAAAGECDAADTCDGAGECVANQAPEGAACTGCPSGACGGCAMGVCTDGPAVVSCGLRFTDVTAASGLPATTGSSVVAWLDVENDGDPDVFLRGSGLYINDGAGVFTEGAAARGIRDVGTTSEQYPVIAADFDNDGDMDIFVANDTRYGTIPNRLYRNDGSGTFMNVALSANLEFATTTPGPAVWIDHDRDNDLDLFFGSEFGTSGMFRNDGALPFADDSARFSTFLQGDSAAWADPDADGDLDLYVATGSTGNGNRFFRFTSPSWTDVATSAGLEDTRTAGSRWGGATWIDIDADGDLDLLSVRDGDADDLLYYNAGAGAPFSAAAAASVGLGDGSFLSASVWADWDQDGDLDAYVGDTLYRNDAGTFAAAGASLGIATQQVGSFADIDGDGDLDLLTTSFGGTALYRRDVTGMPCRAPGYAVVRMLTDRDGNATDANVREDRDAIGARVDVDLDGDGDFRAGGYTGADRVATYLVGAGQWGNRQQSQLPLIIGMGAAASVDIRVTFPDGSVVTRNDVPSGARITINDV</sequence>
<feature type="region of interest" description="Disordered" evidence="2">
    <location>
        <begin position="23"/>
        <end position="55"/>
    </location>
</feature>
<gene>
    <name evidence="4" type="ORF">POL72_21165</name>
</gene>
<protein>
    <submittedName>
        <fullName evidence="4">VCBS repeat-containing protein</fullName>
    </submittedName>
</protein>
<comment type="caution">
    <text evidence="4">The sequence shown here is derived from an EMBL/GenBank/DDBJ whole genome shotgun (WGS) entry which is preliminary data.</text>
</comment>
<evidence type="ECO:0000313" key="5">
    <source>
        <dbReference type="Proteomes" id="UP001217485"/>
    </source>
</evidence>
<accession>A0ABT5C1H5</accession>
<keyword evidence="1 3" id="KW-0732">Signal</keyword>
<dbReference type="Pfam" id="PF13517">
    <property type="entry name" value="FG-GAP_3"/>
    <property type="match status" value="2"/>
</dbReference>
<organism evidence="4 5">
    <name type="scientific">Sorangium atrum</name>
    <dbReference type="NCBI Taxonomy" id="2995308"/>
    <lineage>
        <taxon>Bacteria</taxon>
        <taxon>Pseudomonadati</taxon>
        <taxon>Myxococcota</taxon>
        <taxon>Polyangia</taxon>
        <taxon>Polyangiales</taxon>
        <taxon>Polyangiaceae</taxon>
        <taxon>Sorangium</taxon>
    </lineage>
</organism>
<evidence type="ECO:0000256" key="2">
    <source>
        <dbReference type="SAM" id="MobiDB-lite"/>
    </source>
</evidence>
<dbReference type="InterPro" id="IPR013517">
    <property type="entry name" value="FG-GAP"/>
</dbReference>
<evidence type="ECO:0000256" key="1">
    <source>
        <dbReference type="ARBA" id="ARBA00022729"/>
    </source>
</evidence>
<proteinExistence type="predicted"/>
<feature type="compositionally biased region" description="Gly residues" evidence="2">
    <location>
        <begin position="29"/>
        <end position="55"/>
    </location>
</feature>
<dbReference type="RefSeq" id="WP_272097298.1">
    <property type="nucleotide sequence ID" value="NZ_JAQNDK010000002.1"/>
</dbReference>
<dbReference type="PROSITE" id="PS51257">
    <property type="entry name" value="PROKAR_LIPOPROTEIN"/>
    <property type="match status" value="1"/>
</dbReference>
<evidence type="ECO:0000256" key="3">
    <source>
        <dbReference type="SAM" id="SignalP"/>
    </source>
</evidence>
<dbReference type="InterPro" id="IPR028994">
    <property type="entry name" value="Integrin_alpha_N"/>
</dbReference>
<dbReference type="Proteomes" id="UP001217485">
    <property type="component" value="Unassembled WGS sequence"/>
</dbReference>
<dbReference type="EMBL" id="JAQNDK010000002">
    <property type="protein sequence ID" value="MDC0680266.1"/>
    <property type="molecule type" value="Genomic_DNA"/>
</dbReference>
<dbReference type="SUPFAM" id="SSF69318">
    <property type="entry name" value="Integrin alpha N-terminal domain"/>
    <property type="match status" value="1"/>
</dbReference>
<feature type="signal peptide" evidence="3">
    <location>
        <begin position="1"/>
        <end position="19"/>
    </location>
</feature>
<dbReference type="PANTHER" id="PTHR46580">
    <property type="entry name" value="SENSOR KINASE-RELATED"/>
    <property type="match status" value="1"/>
</dbReference>
<feature type="chain" id="PRO_5046271664" evidence="3">
    <location>
        <begin position="20"/>
        <end position="630"/>
    </location>
</feature>
<reference evidence="4 5" key="1">
    <citation type="submission" date="2023-01" db="EMBL/GenBank/DDBJ databases">
        <title>Minimal conservation of predation-associated metabolite biosynthetic gene clusters underscores biosynthetic potential of Myxococcota including descriptions for ten novel species: Archangium lansinium sp. nov., Myxococcus landrumus sp. nov., Nannocystis bai.</title>
        <authorList>
            <person name="Ahearne A."/>
            <person name="Stevens C."/>
            <person name="Dowd S."/>
        </authorList>
    </citation>
    <scope>NUCLEOTIDE SEQUENCE [LARGE SCALE GENOMIC DNA]</scope>
    <source>
        <strain evidence="4 5">WIWO2</strain>
    </source>
</reference>
<dbReference type="PANTHER" id="PTHR46580:SF4">
    <property type="entry name" value="ATP_GTP-BINDING PROTEIN"/>
    <property type="match status" value="1"/>
</dbReference>
<evidence type="ECO:0000313" key="4">
    <source>
        <dbReference type="EMBL" id="MDC0680266.1"/>
    </source>
</evidence>
<keyword evidence="5" id="KW-1185">Reference proteome</keyword>
<name>A0ABT5C1H5_9BACT</name>